<comment type="subcellular location">
    <subcellularLocation>
        <location evidence="1">Cell membrane</location>
        <topology evidence="1">Multi-pass membrane protein</topology>
    </subcellularLocation>
</comment>
<keyword evidence="4 6" id="KW-1133">Transmembrane helix</keyword>
<feature type="transmembrane region" description="Helical" evidence="6">
    <location>
        <begin position="258"/>
        <end position="277"/>
    </location>
</feature>
<feature type="transmembrane region" description="Helical" evidence="6">
    <location>
        <begin position="374"/>
        <end position="395"/>
    </location>
</feature>
<evidence type="ECO:0000313" key="7">
    <source>
        <dbReference type="EMBL" id="OIQ85187.1"/>
    </source>
</evidence>
<feature type="transmembrane region" description="Helical" evidence="6">
    <location>
        <begin position="93"/>
        <end position="114"/>
    </location>
</feature>
<evidence type="ECO:0000256" key="3">
    <source>
        <dbReference type="ARBA" id="ARBA00022692"/>
    </source>
</evidence>
<dbReference type="Pfam" id="PF07690">
    <property type="entry name" value="MFS_1"/>
    <property type="match status" value="1"/>
</dbReference>
<feature type="transmembrane region" description="Helical" evidence="6">
    <location>
        <begin position="289"/>
        <end position="321"/>
    </location>
</feature>
<protein>
    <submittedName>
        <fullName evidence="7">Multidrug resistance protein MdtG</fullName>
    </submittedName>
</protein>
<reference evidence="7" key="1">
    <citation type="submission" date="2016-10" db="EMBL/GenBank/DDBJ databases">
        <title>Sequence of Gallionella enrichment culture.</title>
        <authorList>
            <person name="Poehlein A."/>
            <person name="Muehling M."/>
            <person name="Daniel R."/>
        </authorList>
    </citation>
    <scope>NUCLEOTIDE SEQUENCE</scope>
</reference>
<name>A0A1J5R642_9ZZZZ</name>
<dbReference type="GO" id="GO:0005886">
    <property type="term" value="C:plasma membrane"/>
    <property type="evidence" value="ECO:0007669"/>
    <property type="project" value="UniProtKB-SubCell"/>
</dbReference>
<feature type="transmembrane region" description="Helical" evidence="6">
    <location>
        <begin position="50"/>
        <end position="72"/>
    </location>
</feature>
<keyword evidence="3 6" id="KW-0812">Transmembrane</keyword>
<evidence type="ECO:0000256" key="1">
    <source>
        <dbReference type="ARBA" id="ARBA00004651"/>
    </source>
</evidence>
<proteinExistence type="predicted"/>
<dbReference type="PANTHER" id="PTHR23513:SF6">
    <property type="entry name" value="MAJOR FACILITATOR SUPERFAMILY ASSOCIATED DOMAIN-CONTAINING PROTEIN"/>
    <property type="match status" value="1"/>
</dbReference>
<comment type="caution">
    <text evidence="7">The sequence shown here is derived from an EMBL/GenBank/DDBJ whole genome shotgun (WGS) entry which is preliminary data.</text>
</comment>
<sequence>MDGGASSLDCGRAFKALLCARIITSSIIWVDFTLLFVLLSYQWHATALEVGVATACYGLPGLIIGPWFGVVADRSDPIHLLKRSYWGRAISSIGLVVSPTFFAFILFVICQGVSNLGVMPSEQILIKRTLTTEWMIRHARYANVFDQIAKVVAPLAGAALSHGIGARGGYIFSAALVLPATACLHAVGKIRAARRSGEGWQCGVSRNVGSLLSVVRQRAEYRWAYFATLLQTIVLGFYDPLLALFLRQVGQPVETFGIIVSATACGGVAAAFSMRKLPEVQGAAHTEWLLAGFGLSVFLPGLLVTFGVLLPMAALVLLWLINGYCYGSTAIRFAVTQQAQCPADCLGRVAATARSTQLAALVCGPLVGSTMASFTGIPAILVLAGGVAIASAFVFRWRRLLLNRCSQRVEEA</sequence>
<dbReference type="EMBL" id="MLJW01000562">
    <property type="protein sequence ID" value="OIQ85187.1"/>
    <property type="molecule type" value="Genomic_DNA"/>
</dbReference>
<keyword evidence="2" id="KW-1003">Cell membrane</keyword>
<feature type="transmembrane region" description="Helical" evidence="6">
    <location>
        <begin position="22"/>
        <end position="44"/>
    </location>
</feature>
<evidence type="ECO:0000256" key="2">
    <source>
        <dbReference type="ARBA" id="ARBA00022475"/>
    </source>
</evidence>
<dbReference type="SUPFAM" id="SSF103473">
    <property type="entry name" value="MFS general substrate transporter"/>
    <property type="match status" value="1"/>
</dbReference>
<accession>A0A1J5R642</accession>
<evidence type="ECO:0000256" key="4">
    <source>
        <dbReference type="ARBA" id="ARBA00022989"/>
    </source>
</evidence>
<dbReference type="Gene3D" id="1.20.1250.20">
    <property type="entry name" value="MFS general substrate transporter like domains"/>
    <property type="match status" value="1"/>
</dbReference>
<dbReference type="InterPro" id="IPR011701">
    <property type="entry name" value="MFS"/>
</dbReference>
<evidence type="ECO:0000256" key="6">
    <source>
        <dbReference type="SAM" id="Phobius"/>
    </source>
</evidence>
<organism evidence="7">
    <name type="scientific">mine drainage metagenome</name>
    <dbReference type="NCBI Taxonomy" id="410659"/>
    <lineage>
        <taxon>unclassified sequences</taxon>
        <taxon>metagenomes</taxon>
        <taxon>ecological metagenomes</taxon>
    </lineage>
</organism>
<feature type="transmembrane region" description="Helical" evidence="6">
    <location>
        <begin position="170"/>
        <end position="187"/>
    </location>
</feature>
<dbReference type="PANTHER" id="PTHR23513">
    <property type="entry name" value="INTEGRAL MEMBRANE EFFLUX PROTEIN-RELATED"/>
    <property type="match status" value="1"/>
</dbReference>
<gene>
    <name evidence="7" type="primary">mdtG_3</name>
    <name evidence="7" type="ORF">GALL_329790</name>
</gene>
<dbReference type="InterPro" id="IPR036259">
    <property type="entry name" value="MFS_trans_sf"/>
</dbReference>
<feature type="transmembrane region" description="Helical" evidence="6">
    <location>
        <begin position="223"/>
        <end position="246"/>
    </location>
</feature>
<dbReference type="GO" id="GO:0022857">
    <property type="term" value="F:transmembrane transporter activity"/>
    <property type="evidence" value="ECO:0007669"/>
    <property type="project" value="InterPro"/>
</dbReference>
<evidence type="ECO:0000256" key="5">
    <source>
        <dbReference type="ARBA" id="ARBA00023136"/>
    </source>
</evidence>
<keyword evidence="5 6" id="KW-0472">Membrane</keyword>
<dbReference type="AlphaFoldDB" id="A0A1J5R642"/>